<protein>
    <submittedName>
        <fullName evidence="2">Uncharacterized protein</fullName>
    </submittedName>
</protein>
<name>A0ABS1LPU0_9MICO</name>
<proteinExistence type="predicted"/>
<dbReference type="EMBL" id="JABBYC010000050">
    <property type="protein sequence ID" value="MBL0888280.1"/>
    <property type="molecule type" value="Genomic_DNA"/>
</dbReference>
<gene>
    <name evidence="2" type="ORF">HGK34_18660</name>
</gene>
<accession>A0ABS1LPU0</accession>
<feature type="compositionally biased region" description="Polar residues" evidence="1">
    <location>
        <begin position="12"/>
        <end position="30"/>
    </location>
</feature>
<reference evidence="2 3" key="1">
    <citation type="journal article" date="2021" name="Arch. Microbiol.">
        <title>Myceligenerans indicum sp. nov., an actinobacterium isolated from mangrove sediment of Sundarbans, India.</title>
        <authorList>
            <person name="Asha K."/>
            <person name="Bhadury P."/>
        </authorList>
    </citation>
    <scope>NUCLEOTIDE SEQUENCE [LARGE SCALE GENOMIC DNA]</scope>
    <source>
        <strain evidence="2 3">I2</strain>
    </source>
</reference>
<evidence type="ECO:0000256" key="1">
    <source>
        <dbReference type="SAM" id="MobiDB-lite"/>
    </source>
</evidence>
<organism evidence="2 3">
    <name type="scientific">Myceligenerans indicum</name>
    <dbReference type="NCBI Taxonomy" id="2593663"/>
    <lineage>
        <taxon>Bacteria</taxon>
        <taxon>Bacillati</taxon>
        <taxon>Actinomycetota</taxon>
        <taxon>Actinomycetes</taxon>
        <taxon>Micrococcales</taxon>
        <taxon>Promicromonosporaceae</taxon>
        <taxon>Myceligenerans</taxon>
    </lineage>
</organism>
<feature type="region of interest" description="Disordered" evidence="1">
    <location>
        <begin position="1"/>
        <end position="30"/>
    </location>
</feature>
<comment type="caution">
    <text evidence="2">The sequence shown here is derived from an EMBL/GenBank/DDBJ whole genome shotgun (WGS) entry which is preliminary data.</text>
</comment>
<sequence length="113" mass="11308">MQERAHHVDVSGSGNAVNIGGSNNSATVNAHSNGQDAIESAVRAIRALAADLEGPAKVALEFGADDIESTSDETRRATSLRRVQNVIDGVSASVTTAAGAASAVGAAIRALGL</sequence>
<evidence type="ECO:0000313" key="3">
    <source>
        <dbReference type="Proteomes" id="UP000675409"/>
    </source>
</evidence>
<dbReference type="Proteomes" id="UP000675409">
    <property type="component" value="Unassembled WGS sequence"/>
</dbReference>
<evidence type="ECO:0000313" key="2">
    <source>
        <dbReference type="EMBL" id="MBL0888280.1"/>
    </source>
</evidence>
<dbReference type="RefSeq" id="WP_201850187.1">
    <property type="nucleotide sequence ID" value="NZ_JABBYC010000050.1"/>
</dbReference>
<keyword evidence="3" id="KW-1185">Reference proteome</keyword>